<evidence type="ECO:0008006" key="2">
    <source>
        <dbReference type="Google" id="ProtNLM"/>
    </source>
</evidence>
<protein>
    <recommendedName>
        <fullName evidence="2">Calmodulin-lysine N-methyltransferase</fullName>
    </recommendedName>
</protein>
<proteinExistence type="predicted"/>
<dbReference type="AlphaFoldDB" id="A0A7S4N8Y2"/>
<dbReference type="EMBL" id="HBKQ01047652">
    <property type="protein sequence ID" value="CAE2272490.1"/>
    <property type="molecule type" value="Transcribed_RNA"/>
</dbReference>
<dbReference type="Pfam" id="PF10294">
    <property type="entry name" value="Methyltransf_16"/>
    <property type="match status" value="1"/>
</dbReference>
<accession>A0A7S4N8Y2</accession>
<name>A0A7S4N8Y2_9STRA</name>
<evidence type="ECO:0000313" key="1">
    <source>
        <dbReference type="EMBL" id="CAE2272490.1"/>
    </source>
</evidence>
<reference evidence="1" key="1">
    <citation type="submission" date="2021-01" db="EMBL/GenBank/DDBJ databases">
        <authorList>
            <person name="Corre E."/>
            <person name="Pelletier E."/>
            <person name="Niang G."/>
            <person name="Scheremetjew M."/>
            <person name="Finn R."/>
            <person name="Kale V."/>
            <person name="Holt S."/>
            <person name="Cochrane G."/>
            <person name="Meng A."/>
            <person name="Brown T."/>
            <person name="Cohen L."/>
        </authorList>
    </citation>
    <scope>NUCLEOTIDE SEQUENCE</scope>
    <source>
        <strain evidence="1">Isolate 1302-5</strain>
    </source>
</reference>
<dbReference type="InterPro" id="IPR019410">
    <property type="entry name" value="Methyltransf_16"/>
</dbReference>
<sequence length="369" mass="39872">MASTCEYDELALWDLYERDRGGGGDGGSDVGDSRGGGDIVRLSDRVATAFTIRDAAVGRKAHLEDEEDDRVIRRSSLDENAEYVKRTVNIDPGLSVSLRLPLHLLEDGCVCEVGALVWDCAVSFARYLTAADTCSCAPATPDITVDLGCYDHIVEVGSGMGTLGLAVHRFLTSPHRGRGAMCADRKTIPRITLTDFVPDLLESLRLSAFDATAGKASSSANHSHSAGGAHNAPGMVALSVESLDWSSDFSAQWIRPGESVLVIGSEVIYEPAHAAMLSECIGRLLNRSCRWTDSRVIIANNPDRPGWINFVRLMEKVVTRLEEIDTEGSSVEAIASMRSLVGDGRLMGGTQKEAPDDAMVLDLRFRDRT</sequence>
<organism evidence="1">
    <name type="scientific">Odontella aurita</name>
    <dbReference type="NCBI Taxonomy" id="265563"/>
    <lineage>
        <taxon>Eukaryota</taxon>
        <taxon>Sar</taxon>
        <taxon>Stramenopiles</taxon>
        <taxon>Ochrophyta</taxon>
        <taxon>Bacillariophyta</taxon>
        <taxon>Mediophyceae</taxon>
        <taxon>Biddulphiophycidae</taxon>
        <taxon>Eupodiscales</taxon>
        <taxon>Odontellaceae</taxon>
        <taxon>Odontella</taxon>
    </lineage>
</organism>
<dbReference type="Gene3D" id="3.40.50.150">
    <property type="entry name" value="Vaccinia Virus protein VP39"/>
    <property type="match status" value="1"/>
</dbReference>
<dbReference type="PANTHER" id="PTHR14614">
    <property type="entry name" value="HEPATOCELLULAR CARCINOMA-ASSOCIATED ANTIGEN"/>
    <property type="match status" value="1"/>
</dbReference>
<dbReference type="InterPro" id="IPR029063">
    <property type="entry name" value="SAM-dependent_MTases_sf"/>
</dbReference>
<gene>
    <name evidence="1" type="ORF">OAUR00152_LOCUS32877</name>
</gene>